<keyword evidence="2" id="KW-1185">Reference proteome</keyword>
<dbReference type="Proteomes" id="UP000253941">
    <property type="component" value="Unassembled WGS sequence"/>
</dbReference>
<dbReference type="SUPFAM" id="SSF51197">
    <property type="entry name" value="Clavaminate synthase-like"/>
    <property type="match status" value="1"/>
</dbReference>
<sequence length="282" mass="31075">MTAIALITAPLDEATRNARVYRGDILVFRQLAGMRALRDRVAEHLRRVMGDDPESVHRAMNGAGIEAASNALRRDLGRDEAIREALYAALREAGVEPGRTYEDGLKLRVQPPAEGARGIVTEPLGAHRDTWGSNVMAQTNWWSPVMPVTAERTIALLPAYFARPVANNSTGWDLAEVLRRRRKGEPLDDYPFLPVVEEAPDPSEAVAMEIEPGDLMCFSGAHLHASVPNTTDRTRFSLEIRTVNADDAAAGRCAPNVDGRAVRTAWQWFRRLSDGERLGGMV</sequence>
<dbReference type="AlphaFoldDB" id="A0A369T757"/>
<dbReference type="Gene3D" id="2.60.120.620">
    <property type="entry name" value="q2cbj1_9rhob like domain"/>
    <property type="match status" value="1"/>
</dbReference>
<reference evidence="1 2" key="1">
    <citation type="submission" date="2018-07" db="EMBL/GenBank/DDBJ databases">
        <title>Venubactetium sediminum gen. nov., sp. nov., isolated from a marine solar saltern.</title>
        <authorList>
            <person name="Wang S."/>
        </authorList>
    </citation>
    <scope>NUCLEOTIDE SEQUENCE [LARGE SCALE GENOMIC DNA]</scope>
    <source>
        <strain evidence="1 2">WD2A32</strain>
    </source>
</reference>
<name>A0A369T757_9PROT</name>
<evidence type="ECO:0000313" key="2">
    <source>
        <dbReference type="Proteomes" id="UP000253941"/>
    </source>
</evidence>
<dbReference type="RefSeq" id="WP_114582991.1">
    <property type="nucleotide sequence ID" value="NZ_QPMH01000015.1"/>
</dbReference>
<gene>
    <name evidence="1" type="ORF">DRB17_14825</name>
</gene>
<evidence type="ECO:0008006" key="3">
    <source>
        <dbReference type="Google" id="ProtNLM"/>
    </source>
</evidence>
<organism evidence="1 2">
    <name type="scientific">Ferruginivarius sediminum</name>
    <dbReference type="NCBI Taxonomy" id="2661937"/>
    <lineage>
        <taxon>Bacteria</taxon>
        <taxon>Pseudomonadati</taxon>
        <taxon>Pseudomonadota</taxon>
        <taxon>Alphaproteobacteria</taxon>
        <taxon>Rhodospirillales</taxon>
        <taxon>Rhodospirillaceae</taxon>
        <taxon>Ferruginivarius</taxon>
    </lineage>
</organism>
<dbReference type="GO" id="GO:0016706">
    <property type="term" value="F:2-oxoglutarate-dependent dioxygenase activity"/>
    <property type="evidence" value="ECO:0007669"/>
    <property type="project" value="UniProtKB-ARBA"/>
</dbReference>
<dbReference type="InterPro" id="IPR008775">
    <property type="entry name" value="Phytyl_CoA_dOase-like"/>
</dbReference>
<comment type="caution">
    <text evidence="1">The sequence shown here is derived from an EMBL/GenBank/DDBJ whole genome shotgun (WGS) entry which is preliminary data.</text>
</comment>
<accession>A0A369T757</accession>
<proteinExistence type="predicted"/>
<dbReference type="Pfam" id="PF05721">
    <property type="entry name" value="PhyH"/>
    <property type="match status" value="1"/>
</dbReference>
<protein>
    <recommendedName>
        <fullName evidence="3">Phytanoyl-CoA dioxygenase</fullName>
    </recommendedName>
</protein>
<evidence type="ECO:0000313" key="1">
    <source>
        <dbReference type="EMBL" id="RDD61163.1"/>
    </source>
</evidence>
<dbReference type="EMBL" id="QPMH01000015">
    <property type="protein sequence ID" value="RDD61163.1"/>
    <property type="molecule type" value="Genomic_DNA"/>
</dbReference>